<feature type="non-terminal residue" evidence="1">
    <location>
        <position position="1"/>
    </location>
</feature>
<accession>A0A024VDL1</accession>
<reference evidence="1 2" key="2">
    <citation type="submission" date="2013-02" db="EMBL/GenBank/DDBJ databases">
        <title>The Genome Sequence of Plasmodium falciparum FCH/4.</title>
        <authorList>
            <consortium name="The Broad Institute Genome Sequencing Platform"/>
            <consortium name="The Broad Institute Genome Sequencing Center for Infectious Disease"/>
            <person name="Neafsey D."/>
            <person name="Cheeseman I."/>
            <person name="Volkman S."/>
            <person name="Adams J."/>
            <person name="Walker B."/>
            <person name="Young S.K."/>
            <person name="Zeng Q."/>
            <person name="Gargeya S."/>
            <person name="Fitzgerald M."/>
            <person name="Haas B."/>
            <person name="Abouelleil A."/>
            <person name="Alvarado L."/>
            <person name="Arachchi H.M."/>
            <person name="Berlin A.M."/>
            <person name="Chapman S.B."/>
            <person name="Dewar J."/>
            <person name="Goldberg J."/>
            <person name="Griggs A."/>
            <person name="Gujja S."/>
            <person name="Hansen M."/>
            <person name="Howarth C."/>
            <person name="Imamovic A."/>
            <person name="Larimer J."/>
            <person name="McCowan C."/>
            <person name="Murphy C."/>
            <person name="Neiman D."/>
            <person name="Pearson M."/>
            <person name="Priest M."/>
            <person name="Roberts A."/>
            <person name="Saif S."/>
            <person name="Shea T."/>
            <person name="Sisk P."/>
            <person name="Sykes S."/>
            <person name="Wortman J."/>
            <person name="Nusbaum C."/>
            <person name="Birren B."/>
        </authorList>
    </citation>
    <scope>NUCLEOTIDE SEQUENCE [LARGE SCALE GENOMIC DNA]</scope>
    <source>
        <strain evidence="1 2">FCH/4</strain>
    </source>
</reference>
<dbReference type="EMBL" id="KI928175">
    <property type="protein sequence ID" value="ETW26814.1"/>
    <property type="molecule type" value="Genomic_DNA"/>
</dbReference>
<dbReference type="Proteomes" id="UP000030656">
    <property type="component" value="Unassembled WGS sequence"/>
</dbReference>
<dbReference type="AlphaFoldDB" id="A0A024VDL1"/>
<feature type="non-terminal residue" evidence="1">
    <location>
        <position position="62"/>
    </location>
</feature>
<protein>
    <submittedName>
        <fullName evidence="1">Uncharacterized protein</fullName>
    </submittedName>
</protein>
<proteinExistence type="predicted"/>
<evidence type="ECO:0000313" key="2">
    <source>
        <dbReference type="Proteomes" id="UP000030656"/>
    </source>
</evidence>
<organism evidence="1 2">
    <name type="scientific">Plasmodium falciparum FCH/4</name>
    <dbReference type="NCBI Taxonomy" id="1036724"/>
    <lineage>
        <taxon>Eukaryota</taxon>
        <taxon>Sar</taxon>
        <taxon>Alveolata</taxon>
        <taxon>Apicomplexa</taxon>
        <taxon>Aconoidasida</taxon>
        <taxon>Haemosporida</taxon>
        <taxon>Plasmodiidae</taxon>
        <taxon>Plasmodium</taxon>
        <taxon>Plasmodium (Laverania)</taxon>
    </lineage>
</organism>
<sequence>RLYYLHTKLLTSLPNMSLQNFRSRFYRTTHYYHPQLIFHGQNGTSFKGEKKLEIRDFDPFST</sequence>
<gene>
    <name evidence="1" type="ORF">PFFCH_05762</name>
</gene>
<name>A0A024VDL1_PLAFA</name>
<reference evidence="1 2" key="1">
    <citation type="submission" date="2013-02" db="EMBL/GenBank/DDBJ databases">
        <title>The Genome Annotation of Plasmodium falciparum FCH/4.</title>
        <authorList>
            <consortium name="The Broad Institute Genome Sequencing Platform"/>
            <consortium name="The Broad Institute Genome Sequencing Center for Infectious Disease"/>
            <person name="Neafsey D."/>
            <person name="Hoffman S."/>
            <person name="Volkman S."/>
            <person name="Rosenthal P."/>
            <person name="Walker B."/>
            <person name="Young S.K."/>
            <person name="Zeng Q."/>
            <person name="Gargeya S."/>
            <person name="Fitzgerald M."/>
            <person name="Haas B."/>
            <person name="Abouelleil A."/>
            <person name="Allen A.W."/>
            <person name="Alvarado L."/>
            <person name="Arachchi H.M."/>
            <person name="Berlin A.M."/>
            <person name="Chapman S.B."/>
            <person name="Gainer-Dewar J."/>
            <person name="Goldberg J."/>
            <person name="Griggs A."/>
            <person name="Gujja S."/>
            <person name="Hansen M."/>
            <person name="Howarth C."/>
            <person name="Imamovic A."/>
            <person name="Ireland A."/>
            <person name="Larimer J."/>
            <person name="McCowan C."/>
            <person name="Murphy C."/>
            <person name="Pearson M."/>
            <person name="Poon T.W."/>
            <person name="Priest M."/>
            <person name="Roberts A."/>
            <person name="Saif S."/>
            <person name="Shea T."/>
            <person name="Sisk P."/>
            <person name="Sykes S."/>
            <person name="Wortman J."/>
            <person name="Nusbaum C."/>
            <person name="Birren B."/>
        </authorList>
    </citation>
    <scope>NUCLEOTIDE SEQUENCE [LARGE SCALE GENOMIC DNA]</scope>
    <source>
        <strain evidence="1 2">FCH/4</strain>
    </source>
</reference>
<evidence type="ECO:0000313" key="1">
    <source>
        <dbReference type="EMBL" id="ETW26814.1"/>
    </source>
</evidence>